<dbReference type="EMBL" id="LAZR01000442">
    <property type="protein sequence ID" value="KKN68714.1"/>
    <property type="molecule type" value="Genomic_DNA"/>
</dbReference>
<name>A0A0F9SP11_9ZZZZ</name>
<comment type="caution">
    <text evidence="1">The sequence shown here is derived from an EMBL/GenBank/DDBJ whole genome shotgun (WGS) entry which is preliminary data.</text>
</comment>
<reference evidence="1" key="1">
    <citation type="journal article" date="2015" name="Nature">
        <title>Complex archaea that bridge the gap between prokaryotes and eukaryotes.</title>
        <authorList>
            <person name="Spang A."/>
            <person name="Saw J.H."/>
            <person name="Jorgensen S.L."/>
            <person name="Zaremba-Niedzwiedzka K."/>
            <person name="Martijn J."/>
            <person name="Lind A.E."/>
            <person name="van Eijk R."/>
            <person name="Schleper C."/>
            <person name="Guy L."/>
            <person name="Ettema T.J."/>
        </authorList>
    </citation>
    <scope>NUCLEOTIDE SEQUENCE</scope>
</reference>
<evidence type="ECO:0000313" key="1">
    <source>
        <dbReference type="EMBL" id="KKN68714.1"/>
    </source>
</evidence>
<organism evidence="1">
    <name type="scientific">marine sediment metagenome</name>
    <dbReference type="NCBI Taxonomy" id="412755"/>
    <lineage>
        <taxon>unclassified sequences</taxon>
        <taxon>metagenomes</taxon>
        <taxon>ecological metagenomes</taxon>
    </lineage>
</organism>
<accession>A0A0F9SP11</accession>
<proteinExistence type="predicted"/>
<dbReference type="AlphaFoldDB" id="A0A0F9SP11"/>
<protein>
    <submittedName>
        <fullName evidence="1">Uncharacterized protein</fullName>
    </submittedName>
</protein>
<gene>
    <name evidence="1" type="ORF">LCGC14_0449050</name>
</gene>
<sequence>MTRERIMLGGESKSGKTFSWLTIARSNPNSQFFVAEPDDGVTKVLELEYPDVAKQGNVHGAHKGPDGLWLPPEFISNNWQDVRHFVAGLKSLREAGELSPDDWIIIEGMDIITRIIRSEYIADTNKVDSKTKAIMADPWEAIKTKRARGAPVLEPSDHDAINYEYEGQMTTLVYIMPCNILATAGIEKIHFDSKFMDEDMKQFYASMGTGFKLEGHKRNPRMFDTIVYLYVGSEYQMEVLGDRGIGKQARRKNTDFWLELERSRTAILATKNNKGEK</sequence>